<evidence type="ECO:0000313" key="6">
    <source>
        <dbReference type="Proteomes" id="UP001266357"/>
    </source>
</evidence>
<dbReference type="InterPro" id="IPR000073">
    <property type="entry name" value="AB_hydrolase_1"/>
</dbReference>
<dbReference type="Proteomes" id="UP001266357">
    <property type="component" value="Unassembled WGS sequence"/>
</dbReference>
<gene>
    <name evidence="5" type="ORF">RM573_05500</name>
</gene>
<sequence>MKINRKSISALTITIKSVIAFGLLSVHSAVIANESNLSLKDCHLDGIKQQVQCGKLLVPENYDKPNGEKITINFAVLPAIDKSQKKEPLMFLAGGPGQAAVSLAGGLYKAFNEVRKSRALILVDQRGTGESHPLQCEENIKQDVYSTIPEEFSAQDVKDCLATFTGDLSQYNSENAIRDFDAVRAALNHEKIAIYGGSYGTRAGLVYMRLFPESLSSVVLDSVGPIEVPIGLFGKSAARSFSMLLANCQKEASCQQAYPNLASEFNQVLATLDENPLSISIPHPRLGTQTPLVVNKSKFLSTIFMQLYSIEGRSLVPLIIHQASLGNFAPFAGLTAMSEGGMNMFVGLTFNIVCNEDMPKVTEDMILADSDNNFNGNLSHVAWQTACPLWPQYRPSDDFYNPVTADIPTLIISGELDPVTPPSNGEYSHKTLPNSRHIIMKNSSHTPGVSGCAINVINEFLNKKDPNDLDESCLDEIPAESFMTGLNGGI</sequence>
<dbReference type="SUPFAM" id="SSF53474">
    <property type="entry name" value="alpha/beta-Hydrolases"/>
    <property type="match status" value="1"/>
</dbReference>
<dbReference type="PRINTS" id="PR00793">
    <property type="entry name" value="PROAMNOPTASE"/>
</dbReference>
<dbReference type="GO" id="GO:0016787">
    <property type="term" value="F:hydrolase activity"/>
    <property type="evidence" value="ECO:0007669"/>
    <property type="project" value="UniProtKB-KW"/>
</dbReference>
<evidence type="ECO:0000259" key="3">
    <source>
        <dbReference type="Pfam" id="PF00561"/>
    </source>
</evidence>
<evidence type="ECO:0000256" key="2">
    <source>
        <dbReference type="ARBA" id="ARBA00022801"/>
    </source>
</evidence>
<dbReference type="EMBL" id="JAVRIF010000002">
    <property type="protein sequence ID" value="MDT0603042.1"/>
    <property type="molecule type" value="Genomic_DNA"/>
</dbReference>
<proteinExistence type="inferred from homology"/>
<dbReference type="InterPro" id="IPR050266">
    <property type="entry name" value="AB_hydrolase_sf"/>
</dbReference>
<evidence type="ECO:0000256" key="1">
    <source>
        <dbReference type="ARBA" id="ARBA00010088"/>
    </source>
</evidence>
<dbReference type="Gene3D" id="3.40.50.1820">
    <property type="entry name" value="alpha/beta hydrolase"/>
    <property type="match status" value="1"/>
</dbReference>
<protein>
    <submittedName>
        <fullName evidence="5">Alpha/beta hydrolase</fullName>
    </submittedName>
</protein>
<dbReference type="InterPro" id="IPR013595">
    <property type="entry name" value="Pept_S33_TAP-like_C"/>
</dbReference>
<evidence type="ECO:0000259" key="4">
    <source>
        <dbReference type="Pfam" id="PF08386"/>
    </source>
</evidence>
<evidence type="ECO:0000313" key="5">
    <source>
        <dbReference type="EMBL" id="MDT0603042.1"/>
    </source>
</evidence>
<dbReference type="InterPro" id="IPR029058">
    <property type="entry name" value="AB_hydrolase_fold"/>
</dbReference>
<dbReference type="Pfam" id="PF08386">
    <property type="entry name" value="Abhydrolase_4"/>
    <property type="match status" value="1"/>
</dbReference>
<keyword evidence="6" id="KW-1185">Reference proteome</keyword>
<feature type="domain" description="Peptidase S33 tripeptidyl aminopeptidase-like C-terminal" evidence="4">
    <location>
        <begin position="382"/>
        <end position="473"/>
    </location>
</feature>
<dbReference type="PANTHER" id="PTHR43798">
    <property type="entry name" value="MONOACYLGLYCEROL LIPASE"/>
    <property type="match status" value="1"/>
</dbReference>
<reference evidence="5 6" key="1">
    <citation type="submission" date="2023-09" db="EMBL/GenBank/DDBJ databases">
        <authorList>
            <person name="Rey-Velasco X."/>
        </authorList>
    </citation>
    <scope>NUCLEOTIDE SEQUENCE [LARGE SCALE GENOMIC DNA]</scope>
    <source>
        <strain evidence="5 6">W431</strain>
    </source>
</reference>
<keyword evidence="2 5" id="KW-0378">Hydrolase</keyword>
<name>A0ABU2ZYP9_9GAMM</name>
<dbReference type="PANTHER" id="PTHR43798:SF27">
    <property type="entry name" value="HYDROLASE ALPHA_BETA HYDROLASE FOLD FAMILY"/>
    <property type="match status" value="1"/>
</dbReference>
<accession>A0ABU2ZYP9</accession>
<feature type="domain" description="AB hydrolase-1" evidence="3">
    <location>
        <begin position="88"/>
        <end position="223"/>
    </location>
</feature>
<dbReference type="RefSeq" id="WP_311578423.1">
    <property type="nucleotide sequence ID" value="NZ_JAVRIF010000002.1"/>
</dbReference>
<dbReference type="InterPro" id="IPR002410">
    <property type="entry name" value="Peptidase_S33"/>
</dbReference>
<comment type="similarity">
    <text evidence="1">Belongs to the peptidase S33 family.</text>
</comment>
<comment type="caution">
    <text evidence="5">The sequence shown here is derived from an EMBL/GenBank/DDBJ whole genome shotgun (WGS) entry which is preliminary data.</text>
</comment>
<dbReference type="Pfam" id="PF00561">
    <property type="entry name" value="Abhydrolase_1"/>
    <property type="match status" value="1"/>
</dbReference>
<organism evidence="5 6">
    <name type="scientific">Thalassotalea castellviae</name>
    <dbReference type="NCBI Taxonomy" id="3075612"/>
    <lineage>
        <taxon>Bacteria</taxon>
        <taxon>Pseudomonadati</taxon>
        <taxon>Pseudomonadota</taxon>
        <taxon>Gammaproteobacteria</taxon>
        <taxon>Alteromonadales</taxon>
        <taxon>Colwelliaceae</taxon>
        <taxon>Thalassotalea</taxon>
    </lineage>
</organism>